<reference evidence="8" key="1">
    <citation type="submission" date="2023-06" db="EMBL/GenBank/DDBJ databases">
        <title>MT1 and MT2 Draft Genomes of Novel Species.</title>
        <authorList>
            <person name="Venkateswaran K."/>
        </authorList>
    </citation>
    <scope>NUCLEOTIDE SEQUENCE</scope>
    <source>
        <strain evidence="8">F6_8S_P_1B</strain>
    </source>
</reference>
<proteinExistence type="predicted"/>
<feature type="domain" description="Cardiolipin synthase N-terminal" evidence="7">
    <location>
        <begin position="26"/>
        <end position="66"/>
    </location>
</feature>
<comment type="subcellular location">
    <subcellularLocation>
        <location evidence="1">Cell membrane</location>
        <topology evidence="1">Multi-pass membrane protein</topology>
    </subcellularLocation>
</comment>
<dbReference type="InterPro" id="IPR027379">
    <property type="entry name" value="CLS_N"/>
</dbReference>
<evidence type="ECO:0000256" key="6">
    <source>
        <dbReference type="SAM" id="Phobius"/>
    </source>
</evidence>
<keyword evidence="5 6" id="KW-0472">Membrane</keyword>
<accession>A0ABT8K8T9</accession>
<dbReference type="EMBL" id="JAROCF010000001">
    <property type="protein sequence ID" value="MDN4612917.1"/>
    <property type="molecule type" value="Genomic_DNA"/>
</dbReference>
<evidence type="ECO:0000256" key="1">
    <source>
        <dbReference type="ARBA" id="ARBA00004651"/>
    </source>
</evidence>
<evidence type="ECO:0000313" key="8">
    <source>
        <dbReference type="EMBL" id="MDN4612917.1"/>
    </source>
</evidence>
<evidence type="ECO:0000256" key="5">
    <source>
        <dbReference type="ARBA" id="ARBA00023136"/>
    </source>
</evidence>
<keyword evidence="2" id="KW-1003">Cell membrane</keyword>
<sequence>MNAPDVVGWVLIVVGFVALAAWLTFIVIAAVQIVRSSRMEYTSKVLWIAALIVFPLIGVLCWYAFGDRTRRIENAVSSHLR</sequence>
<evidence type="ECO:0000313" key="9">
    <source>
        <dbReference type="Proteomes" id="UP001174208"/>
    </source>
</evidence>
<dbReference type="Proteomes" id="UP001174208">
    <property type="component" value="Unassembled WGS sequence"/>
</dbReference>
<evidence type="ECO:0000256" key="3">
    <source>
        <dbReference type="ARBA" id="ARBA00022692"/>
    </source>
</evidence>
<name>A0ABT8K8T9_9MICO</name>
<protein>
    <submittedName>
        <fullName evidence="8">PLDc N-terminal domain-containing protein</fullName>
    </submittedName>
</protein>
<dbReference type="Pfam" id="PF13396">
    <property type="entry name" value="PLDc_N"/>
    <property type="match status" value="1"/>
</dbReference>
<comment type="caution">
    <text evidence="8">The sequence shown here is derived from an EMBL/GenBank/DDBJ whole genome shotgun (WGS) entry which is preliminary data.</text>
</comment>
<evidence type="ECO:0000256" key="2">
    <source>
        <dbReference type="ARBA" id="ARBA00022475"/>
    </source>
</evidence>
<gene>
    <name evidence="8" type="ORF">P5G50_00515</name>
</gene>
<keyword evidence="4 6" id="KW-1133">Transmembrane helix</keyword>
<dbReference type="RefSeq" id="WP_301209736.1">
    <property type="nucleotide sequence ID" value="NZ_JAROCF010000001.1"/>
</dbReference>
<evidence type="ECO:0000259" key="7">
    <source>
        <dbReference type="Pfam" id="PF13396"/>
    </source>
</evidence>
<feature type="transmembrane region" description="Helical" evidence="6">
    <location>
        <begin position="6"/>
        <end position="33"/>
    </location>
</feature>
<feature type="transmembrane region" description="Helical" evidence="6">
    <location>
        <begin position="45"/>
        <end position="65"/>
    </location>
</feature>
<keyword evidence="3 6" id="KW-0812">Transmembrane</keyword>
<organism evidence="8 9">
    <name type="scientific">Leifsonia williamsii</name>
    <dbReference type="NCBI Taxonomy" id="3035919"/>
    <lineage>
        <taxon>Bacteria</taxon>
        <taxon>Bacillati</taxon>
        <taxon>Actinomycetota</taxon>
        <taxon>Actinomycetes</taxon>
        <taxon>Micrococcales</taxon>
        <taxon>Microbacteriaceae</taxon>
        <taxon>Leifsonia</taxon>
    </lineage>
</organism>
<keyword evidence="9" id="KW-1185">Reference proteome</keyword>
<evidence type="ECO:0000256" key="4">
    <source>
        <dbReference type="ARBA" id="ARBA00022989"/>
    </source>
</evidence>